<evidence type="ECO:0000256" key="4">
    <source>
        <dbReference type="SAM" id="Phobius"/>
    </source>
</evidence>
<dbReference type="Pfam" id="PF00534">
    <property type="entry name" value="Glycos_transf_1"/>
    <property type="match status" value="1"/>
</dbReference>
<feature type="compositionally biased region" description="Basic and acidic residues" evidence="3">
    <location>
        <begin position="938"/>
        <end position="947"/>
    </location>
</feature>
<dbReference type="PANTHER" id="PTHR45947:SF13">
    <property type="entry name" value="TRANSFERASE"/>
    <property type="match status" value="1"/>
</dbReference>
<feature type="transmembrane region" description="Helical" evidence="4">
    <location>
        <begin position="606"/>
        <end position="628"/>
    </location>
</feature>
<organism evidence="7 8">
    <name type="scientific">Catenuloplanes niger</name>
    <dbReference type="NCBI Taxonomy" id="587534"/>
    <lineage>
        <taxon>Bacteria</taxon>
        <taxon>Bacillati</taxon>
        <taxon>Actinomycetota</taxon>
        <taxon>Actinomycetes</taxon>
        <taxon>Micromonosporales</taxon>
        <taxon>Micromonosporaceae</taxon>
        <taxon>Catenuloplanes</taxon>
    </lineage>
</organism>
<sequence length="1006" mass="104142">MSAAVRILHVINLGTTCGGAERLAAALAAVQRDRGHQVRVLSSDRDGDGVRFSDVTWPQRTGGPWWRRLAGLVRNPAAADALVAEVRQWRPDVVHLHTVGLLSPSALRALAGVPTVHTLHGPEPFLRRTARYCMPAAYQRPDSPARLTWRGRLWLLLISVLLGPLWRRALRVVDLRIAPSRYIAGLAGGPTVIVPNGLTTVTPAFTPTAPVAFTPTAPVAFTPTAPVAFTPIAPAASVPAVSAASAGGVPAVPVRAPAVPTPTAALVPPAVPTPPAGPAAGPEPGPATADDGSGPDRAGGRVVFAGRLVPAKGPQVLVEAVPRLLEIAPGARVTICGDGPLLPSLRRRIDELGVGHAVELTGWLDPAAVAARIAAADVVAVPSIWPEGFGLTCLEALAAGRAVVASDVGALGELITPGRTGLLVPAGNPDALAGAAGLLLGNAPLRDRLGTAGRALSDDFGMAAHHTAVLTAYTTAMTREPARAGVLARLRDDSLLRNSVMLLAATVALAGGGFVFWQMVARLFTPAAVGEASALISVSTLLANVALLGMNNSLIRYLDRWPDPARTVNTGVFLVAAAATAGATGFVLAAPVLLPGVAAELTPARSAVFVALTVAAALGMLYDNVFVALRRTGHILSRNVLVVALRLVLPGLLAGLGAFGVFGAYWLAFAVALVPNLVVLGRTFRLRAAGSVRRLRDMWRYSIGTHLSSIILMLPTLLMPALVTARAGAEAAGRFYIAALVASVLLFVPQAVGRGLFAEAQADGGRAGDHLPRVLRLTALTQLPLLVLLIVAGWPLLRVFGDVYADAYPLLILLAVANALNSVGYVGSTLLLVAGRTRLLCLLSGAAYGIAVAGGWLVAPYGLLWIGGALLAGEIVLAAGYTWVIHTAVRDGRRRTAAANGCDPAVANGRDPAVAVDDRGRTAAAESSERNPTVAGREWTDGAEGRQRPAATGGREPTAAADRRERTSTSHGREWTESDGPAPAAADDRPGGPDRSVADRDRRGRR</sequence>
<evidence type="ECO:0000313" key="8">
    <source>
        <dbReference type="Proteomes" id="UP001183629"/>
    </source>
</evidence>
<feature type="compositionally biased region" description="Basic and acidic residues" evidence="3">
    <location>
        <begin position="961"/>
        <end position="976"/>
    </location>
</feature>
<keyword evidence="8" id="KW-1185">Reference proteome</keyword>
<dbReference type="Gene3D" id="3.40.50.2000">
    <property type="entry name" value="Glycogen Phosphorylase B"/>
    <property type="match status" value="3"/>
</dbReference>
<comment type="caution">
    <text evidence="7">The sequence shown here is derived from an EMBL/GenBank/DDBJ whole genome shotgun (WGS) entry which is preliminary data.</text>
</comment>
<feature type="transmembrane region" description="Helical" evidence="4">
    <location>
        <begin position="640"/>
        <end position="659"/>
    </location>
</feature>
<dbReference type="EMBL" id="JAVDYC010000001">
    <property type="protein sequence ID" value="MDR7327418.1"/>
    <property type="molecule type" value="Genomic_DNA"/>
</dbReference>
<dbReference type="InterPro" id="IPR001296">
    <property type="entry name" value="Glyco_trans_1"/>
</dbReference>
<dbReference type="CDD" id="cd03801">
    <property type="entry name" value="GT4_PimA-like"/>
    <property type="match status" value="1"/>
</dbReference>
<reference evidence="7 8" key="1">
    <citation type="submission" date="2023-07" db="EMBL/GenBank/DDBJ databases">
        <title>Sequencing the genomes of 1000 actinobacteria strains.</title>
        <authorList>
            <person name="Klenk H.-P."/>
        </authorList>
    </citation>
    <scope>NUCLEOTIDE SEQUENCE [LARGE SCALE GENOMIC DNA]</scope>
    <source>
        <strain evidence="7 8">DSM 44711</strain>
    </source>
</reference>
<feature type="transmembrane region" description="Helical" evidence="4">
    <location>
        <begin position="665"/>
        <end position="684"/>
    </location>
</feature>
<feature type="transmembrane region" description="Helical" evidence="4">
    <location>
        <begin position="839"/>
        <end position="858"/>
    </location>
</feature>
<evidence type="ECO:0000259" key="5">
    <source>
        <dbReference type="Pfam" id="PF00534"/>
    </source>
</evidence>
<dbReference type="InterPro" id="IPR050194">
    <property type="entry name" value="Glycosyltransferase_grp1"/>
</dbReference>
<evidence type="ECO:0000256" key="1">
    <source>
        <dbReference type="ARBA" id="ARBA00022676"/>
    </source>
</evidence>
<dbReference type="Pfam" id="PF13440">
    <property type="entry name" value="Polysacc_synt_3"/>
    <property type="match status" value="1"/>
</dbReference>
<feature type="transmembrane region" description="Helical" evidence="4">
    <location>
        <begin position="571"/>
        <end position="594"/>
    </location>
</feature>
<dbReference type="RefSeq" id="WP_310424726.1">
    <property type="nucleotide sequence ID" value="NZ_JAVDYC010000001.1"/>
</dbReference>
<name>A0AAE4CYC1_9ACTN</name>
<dbReference type="PANTHER" id="PTHR45947">
    <property type="entry name" value="SULFOQUINOVOSYL TRANSFERASE SQD2"/>
    <property type="match status" value="1"/>
</dbReference>
<feature type="transmembrane region" description="Helical" evidence="4">
    <location>
        <begin position="774"/>
        <end position="796"/>
    </location>
</feature>
<feature type="domain" description="Glycosyltransferase subfamily 4-like N-terminal" evidence="6">
    <location>
        <begin position="18"/>
        <end position="185"/>
    </location>
</feature>
<dbReference type="GO" id="GO:1901137">
    <property type="term" value="P:carbohydrate derivative biosynthetic process"/>
    <property type="evidence" value="ECO:0007669"/>
    <property type="project" value="UniProtKB-ARBA"/>
</dbReference>
<feature type="domain" description="Glycosyl transferase family 1" evidence="5">
    <location>
        <begin position="302"/>
        <end position="454"/>
    </location>
</feature>
<feature type="transmembrane region" description="Helical" evidence="4">
    <location>
        <begin position="735"/>
        <end position="753"/>
    </location>
</feature>
<keyword evidence="4" id="KW-1133">Transmembrane helix</keyword>
<feature type="region of interest" description="Disordered" evidence="3">
    <location>
        <begin position="899"/>
        <end position="1006"/>
    </location>
</feature>
<dbReference type="InterPro" id="IPR028098">
    <property type="entry name" value="Glyco_trans_4-like_N"/>
</dbReference>
<dbReference type="Pfam" id="PF13439">
    <property type="entry name" value="Glyco_transf_4"/>
    <property type="match status" value="1"/>
</dbReference>
<evidence type="ECO:0000256" key="3">
    <source>
        <dbReference type="SAM" id="MobiDB-lite"/>
    </source>
</evidence>
<protein>
    <submittedName>
        <fullName evidence="7">Glycosyltransferase involved in cell wall biosynthesis/O-antigen/teichoic acid export membrane protein</fullName>
    </submittedName>
</protein>
<feature type="region of interest" description="Disordered" evidence="3">
    <location>
        <begin position="268"/>
        <end position="299"/>
    </location>
</feature>
<keyword evidence="1" id="KW-0328">Glycosyltransferase</keyword>
<proteinExistence type="predicted"/>
<feature type="compositionally biased region" description="Pro residues" evidence="3">
    <location>
        <begin position="269"/>
        <end position="285"/>
    </location>
</feature>
<feature type="transmembrane region" description="Helical" evidence="4">
    <location>
        <begin position="532"/>
        <end position="550"/>
    </location>
</feature>
<dbReference type="SUPFAM" id="SSF53756">
    <property type="entry name" value="UDP-Glycosyltransferase/glycogen phosphorylase"/>
    <property type="match status" value="1"/>
</dbReference>
<feature type="transmembrane region" description="Helical" evidence="4">
    <location>
        <begin position="808"/>
        <end position="832"/>
    </location>
</feature>
<accession>A0AAE4CYC1</accession>
<dbReference type="AlphaFoldDB" id="A0AAE4CYC1"/>
<keyword evidence="4" id="KW-0812">Transmembrane</keyword>
<feature type="transmembrane region" description="Helical" evidence="4">
    <location>
        <begin position="499"/>
        <end position="520"/>
    </location>
</feature>
<keyword evidence="4" id="KW-0472">Membrane</keyword>
<dbReference type="GO" id="GO:0016757">
    <property type="term" value="F:glycosyltransferase activity"/>
    <property type="evidence" value="ECO:0007669"/>
    <property type="project" value="UniProtKB-KW"/>
</dbReference>
<feature type="transmembrane region" description="Helical" evidence="4">
    <location>
        <begin position="864"/>
        <end position="885"/>
    </location>
</feature>
<evidence type="ECO:0000313" key="7">
    <source>
        <dbReference type="EMBL" id="MDR7327418.1"/>
    </source>
</evidence>
<gene>
    <name evidence="7" type="ORF">J2S44_007668</name>
</gene>
<evidence type="ECO:0000256" key="2">
    <source>
        <dbReference type="ARBA" id="ARBA00022679"/>
    </source>
</evidence>
<feature type="transmembrane region" description="Helical" evidence="4">
    <location>
        <begin position="705"/>
        <end position="723"/>
    </location>
</feature>
<keyword evidence="2" id="KW-0808">Transferase</keyword>
<dbReference type="Proteomes" id="UP001183629">
    <property type="component" value="Unassembled WGS sequence"/>
</dbReference>
<evidence type="ECO:0000259" key="6">
    <source>
        <dbReference type="Pfam" id="PF13439"/>
    </source>
</evidence>
<feature type="compositionally biased region" description="Basic and acidic residues" evidence="3">
    <location>
        <begin position="986"/>
        <end position="1006"/>
    </location>
</feature>